<comment type="caution">
    <text evidence="2">The sequence shown here is derived from an EMBL/GenBank/DDBJ whole genome shotgun (WGS) entry which is preliminary data.</text>
</comment>
<keyword evidence="3" id="KW-1185">Reference proteome</keyword>
<proteinExistence type="predicted"/>
<accession>A0A4R9GPE5</accession>
<evidence type="ECO:0000256" key="1">
    <source>
        <dbReference type="SAM" id="MobiDB-lite"/>
    </source>
</evidence>
<dbReference type="Proteomes" id="UP000297855">
    <property type="component" value="Unassembled WGS sequence"/>
</dbReference>
<gene>
    <name evidence="2" type="ORF">EHO61_13855</name>
</gene>
<feature type="compositionally biased region" description="Basic and acidic residues" evidence="1">
    <location>
        <begin position="119"/>
        <end position="134"/>
    </location>
</feature>
<feature type="compositionally biased region" description="Basic and acidic residues" evidence="1">
    <location>
        <begin position="88"/>
        <end position="101"/>
    </location>
</feature>
<evidence type="ECO:0000313" key="2">
    <source>
        <dbReference type="EMBL" id="TGK17463.1"/>
    </source>
</evidence>
<dbReference type="NCBIfam" id="NF047771">
    <property type="entry name" value="LIC_11490_fam"/>
    <property type="match status" value="1"/>
</dbReference>
<feature type="region of interest" description="Disordered" evidence="1">
    <location>
        <begin position="82"/>
        <end position="101"/>
    </location>
</feature>
<name>A0A4R9GPE5_9LEPT</name>
<protein>
    <submittedName>
        <fullName evidence="2">Uncharacterized protein</fullName>
    </submittedName>
</protein>
<organism evidence="2 3">
    <name type="scientific">Leptospira fluminis</name>
    <dbReference type="NCBI Taxonomy" id="2484979"/>
    <lineage>
        <taxon>Bacteria</taxon>
        <taxon>Pseudomonadati</taxon>
        <taxon>Spirochaetota</taxon>
        <taxon>Spirochaetia</taxon>
        <taxon>Leptospirales</taxon>
        <taxon>Leptospiraceae</taxon>
        <taxon>Leptospira</taxon>
    </lineage>
</organism>
<dbReference type="AlphaFoldDB" id="A0A4R9GPE5"/>
<dbReference type="OrthoDB" id="340227at2"/>
<reference evidence="2" key="1">
    <citation type="journal article" date="2019" name="PLoS Negl. Trop. Dis.">
        <title>Revisiting the worldwide diversity of Leptospira species in the environment.</title>
        <authorList>
            <person name="Vincent A.T."/>
            <person name="Schiettekatte O."/>
            <person name="Bourhy P."/>
            <person name="Veyrier F.J."/>
            <person name="Picardeau M."/>
        </authorList>
    </citation>
    <scope>NUCLEOTIDE SEQUENCE [LARGE SCALE GENOMIC DNA]</scope>
    <source>
        <strain evidence="2">SCS5</strain>
    </source>
</reference>
<dbReference type="EMBL" id="RQEV01000012">
    <property type="protein sequence ID" value="TGK17463.1"/>
    <property type="molecule type" value="Genomic_DNA"/>
</dbReference>
<feature type="region of interest" description="Disordered" evidence="1">
    <location>
        <begin position="119"/>
        <end position="138"/>
    </location>
</feature>
<evidence type="ECO:0000313" key="3">
    <source>
        <dbReference type="Proteomes" id="UP000297855"/>
    </source>
</evidence>
<sequence length="245" mass="28567">MMLYIALALILVGLLCFIYVSFLPSGKQGNPTPSPVRASYSHPSDRKILKEALVGTKKNPQAESVSEYDRMFAENRKIPPSFPSSHFQEVREEERMQEEDRTWMEEIRSEPIRQEEQTIRTETVRAETPAHSDPEPSTQEWWSMEGVLFLDLSGKLPYENLKERIRPEQLKGFRRIGEGRVQEIQGGFCFHALNSEFKYRFDEVEKVVFYDEGFALLPSKREYPVPIFLTSDTEKFKSYLENVSR</sequence>